<name>A0A0A2TG31_9BACI</name>
<comment type="caution">
    <text evidence="1">The sequence shown here is derived from an EMBL/GenBank/DDBJ whole genome shotgun (WGS) entry which is preliminary data.</text>
</comment>
<protein>
    <recommendedName>
        <fullName evidence="3">Cytoplasmic protein</fullName>
    </recommendedName>
</protein>
<organism evidence="1 2">
    <name type="scientific">Pontibacillus yanchengensis Y32</name>
    <dbReference type="NCBI Taxonomy" id="1385514"/>
    <lineage>
        <taxon>Bacteria</taxon>
        <taxon>Bacillati</taxon>
        <taxon>Bacillota</taxon>
        <taxon>Bacilli</taxon>
        <taxon>Bacillales</taxon>
        <taxon>Bacillaceae</taxon>
        <taxon>Pontibacillus</taxon>
    </lineage>
</organism>
<dbReference type="OrthoDB" id="9816289at2"/>
<gene>
    <name evidence="1" type="ORF">N782_05740</name>
</gene>
<reference evidence="1 2" key="1">
    <citation type="journal article" date="2015" name="Stand. Genomic Sci.">
        <title>High quality draft genome sequence of the moderately halophilic bacterium Pontibacillus yanchengensis Y32(T) and comparison among Pontibacillus genomes.</title>
        <authorList>
            <person name="Huang J."/>
            <person name="Qiao Z.X."/>
            <person name="Tang J.W."/>
            <person name="Wang G."/>
        </authorList>
    </citation>
    <scope>NUCLEOTIDE SEQUENCE [LARGE SCALE GENOMIC DNA]</scope>
    <source>
        <strain evidence="1 2">Y32</strain>
    </source>
</reference>
<proteinExistence type="predicted"/>
<dbReference type="Proteomes" id="UP000030147">
    <property type="component" value="Unassembled WGS sequence"/>
</dbReference>
<keyword evidence="2" id="KW-1185">Reference proteome</keyword>
<dbReference type="AlphaFoldDB" id="A0A0A2TG31"/>
<dbReference type="RefSeq" id="WP_052111219.1">
    <property type="nucleotide sequence ID" value="NZ_AVBF01000014.1"/>
</dbReference>
<accession>A0A0A2TG31</accession>
<evidence type="ECO:0008006" key="3">
    <source>
        <dbReference type="Google" id="ProtNLM"/>
    </source>
</evidence>
<evidence type="ECO:0000313" key="2">
    <source>
        <dbReference type="Proteomes" id="UP000030147"/>
    </source>
</evidence>
<dbReference type="STRING" id="1385514.N782_05740"/>
<evidence type="ECO:0000313" key="1">
    <source>
        <dbReference type="EMBL" id="KGP73373.1"/>
    </source>
</evidence>
<dbReference type="EMBL" id="AVBF01000014">
    <property type="protein sequence ID" value="KGP73373.1"/>
    <property type="molecule type" value="Genomic_DNA"/>
</dbReference>
<sequence>MFYRRKFYKMKKEFVERLNGRGWWMKELDEDTVEIFAIWEYDSYEKIEANVRSDDDHLKNVQDWYRKNGGKEYIGKYYIKEVKNEYIDSII</sequence>
<dbReference type="eggNOG" id="COG1051">
    <property type="taxonomic scope" value="Bacteria"/>
</dbReference>